<name>A0A9D4A1Q5_9ROSI</name>
<protein>
    <submittedName>
        <fullName evidence="1">Uncharacterized protein</fullName>
    </submittedName>
</protein>
<evidence type="ECO:0000313" key="2">
    <source>
        <dbReference type="Proteomes" id="UP000828251"/>
    </source>
</evidence>
<dbReference type="Proteomes" id="UP000828251">
    <property type="component" value="Unassembled WGS sequence"/>
</dbReference>
<dbReference type="AlphaFoldDB" id="A0A9D4A1Q5"/>
<keyword evidence="2" id="KW-1185">Reference proteome</keyword>
<sequence>MAKYGEGDKRWIVEERPDEIAVEDLKKFNNGKLNGKVVPSGCSNEEGQLLRFDVGSVLEVTNYFSFPIREEDEEIKDDGANYQLRMMRCLREVNVDNNTVGW</sequence>
<comment type="caution">
    <text evidence="1">The sequence shown here is derived from an EMBL/GenBank/DDBJ whole genome shotgun (WGS) entry which is preliminary data.</text>
</comment>
<reference evidence="1 2" key="1">
    <citation type="journal article" date="2021" name="Plant Biotechnol. J.">
        <title>Multi-omics assisted identification of the key and species-specific regulatory components of drought-tolerant mechanisms in Gossypium stocksii.</title>
        <authorList>
            <person name="Yu D."/>
            <person name="Ke L."/>
            <person name="Zhang D."/>
            <person name="Wu Y."/>
            <person name="Sun Y."/>
            <person name="Mei J."/>
            <person name="Sun J."/>
            <person name="Sun Y."/>
        </authorList>
    </citation>
    <scope>NUCLEOTIDE SEQUENCE [LARGE SCALE GENOMIC DNA]</scope>
    <source>
        <strain evidence="2">cv. E1</strain>
        <tissue evidence="1">Leaf</tissue>
    </source>
</reference>
<dbReference type="EMBL" id="JAIQCV010000007">
    <property type="protein sequence ID" value="KAH1082103.1"/>
    <property type="molecule type" value="Genomic_DNA"/>
</dbReference>
<dbReference type="Gene3D" id="3.40.140.10">
    <property type="entry name" value="Cytidine Deaminase, domain 2"/>
    <property type="match status" value="1"/>
</dbReference>
<dbReference type="OrthoDB" id="10265695at2759"/>
<organism evidence="1 2">
    <name type="scientific">Gossypium stocksii</name>
    <dbReference type="NCBI Taxonomy" id="47602"/>
    <lineage>
        <taxon>Eukaryota</taxon>
        <taxon>Viridiplantae</taxon>
        <taxon>Streptophyta</taxon>
        <taxon>Embryophyta</taxon>
        <taxon>Tracheophyta</taxon>
        <taxon>Spermatophyta</taxon>
        <taxon>Magnoliopsida</taxon>
        <taxon>eudicotyledons</taxon>
        <taxon>Gunneridae</taxon>
        <taxon>Pentapetalae</taxon>
        <taxon>rosids</taxon>
        <taxon>malvids</taxon>
        <taxon>Malvales</taxon>
        <taxon>Malvaceae</taxon>
        <taxon>Malvoideae</taxon>
        <taxon>Gossypium</taxon>
    </lineage>
</organism>
<accession>A0A9D4A1Q5</accession>
<proteinExistence type="predicted"/>
<gene>
    <name evidence="1" type="ORF">J1N35_021864</name>
</gene>
<evidence type="ECO:0000313" key="1">
    <source>
        <dbReference type="EMBL" id="KAH1082103.1"/>
    </source>
</evidence>